<feature type="chain" id="PRO_5039662332" description="Lipoprotein" evidence="1">
    <location>
        <begin position="25"/>
        <end position="163"/>
    </location>
</feature>
<comment type="caution">
    <text evidence="2">The sequence shown here is derived from an EMBL/GenBank/DDBJ whole genome shotgun (WGS) entry which is preliminary data.</text>
</comment>
<reference evidence="2 3" key="1">
    <citation type="submission" date="2017-09" db="EMBL/GenBank/DDBJ databases">
        <title>Bacterial strain isolated from the female urinary microbiota.</title>
        <authorList>
            <person name="Thomas-White K."/>
            <person name="Kumar N."/>
            <person name="Forster S."/>
            <person name="Putonti C."/>
            <person name="Lawley T."/>
            <person name="Wolfe A.J."/>
        </authorList>
    </citation>
    <scope>NUCLEOTIDE SEQUENCE [LARGE SCALE GENOMIC DNA]</scope>
    <source>
        <strain evidence="2 3">UMB0204</strain>
    </source>
</reference>
<sequence length="163" mass="18988">MKLSLKKVLSFLFVMVLMVGFSSCKKSSATSNSENSAKDFVKYDDIQKEFKETVNKLNWPEGYKAPEKLYDDVNAVYQEGYGDTLASNYWECAWQEEWLKNYKNNPKRAQKAIEELEKALNMRYLSKECCDDATRKFFTDRLDKAKANDPSGFEENLKLNDPR</sequence>
<evidence type="ECO:0008006" key="4">
    <source>
        <dbReference type="Google" id="ProtNLM"/>
    </source>
</evidence>
<dbReference type="PROSITE" id="PS51257">
    <property type="entry name" value="PROKAR_LIPOPROTEIN"/>
    <property type="match status" value="1"/>
</dbReference>
<dbReference type="Proteomes" id="UP000235658">
    <property type="component" value="Unassembled WGS sequence"/>
</dbReference>
<evidence type="ECO:0000313" key="3">
    <source>
        <dbReference type="Proteomes" id="UP000235658"/>
    </source>
</evidence>
<protein>
    <recommendedName>
        <fullName evidence="4">Lipoprotein</fullName>
    </recommendedName>
</protein>
<evidence type="ECO:0000313" key="2">
    <source>
        <dbReference type="EMBL" id="PMC82207.1"/>
    </source>
</evidence>
<dbReference type="RefSeq" id="WP_102197326.1">
    <property type="nucleotide sequence ID" value="NZ_PNHP01000001.1"/>
</dbReference>
<proteinExistence type="predicted"/>
<evidence type="ECO:0000256" key="1">
    <source>
        <dbReference type="SAM" id="SignalP"/>
    </source>
</evidence>
<name>A0A2N6UK81_9FIRM</name>
<gene>
    <name evidence="2" type="ORF">CJ192_00295</name>
</gene>
<dbReference type="GeneID" id="84577616"/>
<keyword evidence="1" id="KW-0732">Signal</keyword>
<feature type="signal peptide" evidence="1">
    <location>
        <begin position="1"/>
        <end position="24"/>
    </location>
</feature>
<dbReference type="EMBL" id="PNHP01000001">
    <property type="protein sequence ID" value="PMC82207.1"/>
    <property type="molecule type" value="Genomic_DNA"/>
</dbReference>
<accession>A0A2N6UK81</accession>
<organism evidence="2 3">
    <name type="scientific">Anaerococcus hydrogenalis</name>
    <dbReference type="NCBI Taxonomy" id="33029"/>
    <lineage>
        <taxon>Bacteria</taxon>
        <taxon>Bacillati</taxon>
        <taxon>Bacillota</taxon>
        <taxon>Tissierellia</taxon>
        <taxon>Tissierellales</taxon>
        <taxon>Peptoniphilaceae</taxon>
        <taxon>Anaerococcus</taxon>
    </lineage>
</organism>
<dbReference type="AlphaFoldDB" id="A0A2N6UK81"/>